<dbReference type="NCBIfam" id="TIGR02532">
    <property type="entry name" value="IV_pilin_GFxxxE"/>
    <property type="match status" value="1"/>
</dbReference>
<dbReference type="GO" id="GO:0043683">
    <property type="term" value="P:type IV pilus assembly"/>
    <property type="evidence" value="ECO:0007669"/>
    <property type="project" value="InterPro"/>
</dbReference>
<protein>
    <submittedName>
        <fullName evidence="2">Type IV pilus assembly protein PilW</fullName>
    </submittedName>
</protein>
<keyword evidence="1" id="KW-1133">Transmembrane helix</keyword>
<feature type="transmembrane region" description="Helical" evidence="1">
    <location>
        <begin position="16"/>
        <end position="38"/>
    </location>
</feature>
<dbReference type="InterPro" id="IPR045584">
    <property type="entry name" value="Pilin-like"/>
</dbReference>
<proteinExistence type="predicted"/>
<dbReference type="Pfam" id="PF07963">
    <property type="entry name" value="N_methyl"/>
    <property type="match status" value="1"/>
</dbReference>
<dbReference type="OrthoDB" id="5296662at2"/>
<dbReference type="InterPro" id="IPR012902">
    <property type="entry name" value="N_methyl_site"/>
</dbReference>
<dbReference type="RefSeq" id="WP_091641916.1">
    <property type="nucleotide sequence ID" value="NZ_FOEG01000002.1"/>
</dbReference>
<keyword evidence="3" id="KW-1185">Reference proteome</keyword>
<dbReference type="Pfam" id="PF16074">
    <property type="entry name" value="PilW"/>
    <property type="match status" value="1"/>
</dbReference>
<dbReference type="SUPFAM" id="SSF54523">
    <property type="entry name" value="Pili subunits"/>
    <property type="match status" value="1"/>
</dbReference>
<gene>
    <name evidence="2" type="ORF">SAMN04488052_102431</name>
</gene>
<sequence>MKGNFLRKSRTKGVSLIELMVAMLIGLILMAGVVQIYLGTTATNRAQEGLSRVQENARFAMEVLTRNIRMGGHSLCTGQQTVSELDVRLRASNAGMLPVNGGSLDLARAVHGVDSAADLWGSDEPGNLVAGTPALRLMHAEGVSTNAADESFQGGNFDISGNPSEIDQGDLVMVTDCETADVFRVINTTAGEASGTININHAQENDPHNWNEIDNNYNEESQVARFAKRAFYIGTNGQGTPSLYMRRSSGDALEIVENIEAMTFAYGIDTSNDGQVDRYEEAGDVNDWEAVLSIRVAVLVRSEEVLSEARGTTYDMLGQETLQFNDRRIRQLAVSTVSLRNRLP</sequence>
<evidence type="ECO:0000256" key="1">
    <source>
        <dbReference type="SAM" id="Phobius"/>
    </source>
</evidence>
<dbReference type="EMBL" id="FOEG01000002">
    <property type="protein sequence ID" value="SEO72927.1"/>
    <property type="molecule type" value="Genomic_DNA"/>
</dbReference>
<evidence type="ECO:0000313" key="3">
    <source>
        <dbReference type="Proteomes" id="UP000199657"/>
    </source>
</evidence>
<reference evidence="2 3" key="1">
    <citation type="submission" date="2016-10" db="EMBL/GenBank/DDBJ databases">
        <authorList>
            <person name="de Groot N.N."/>
        </authorList>
    </citation>
    <scope>NUCLEOTIDE SEQUENCE [LARGE SCALE GENOMIC DNA]</scope>
    <source>
        <strain evidence="2 3">CGMCC 1.6291</strain>
    </source>
</reference>
<evidence type="ECO:0000313" key="2">
    <source>
        <dbReference type="EMBL" id="SEO72927.1"/>
    </source>
</evidence>
<keyword evidence="1" id="KW-0812">Transmembrane</keyword>
<dbReference type="STRING" id="406100.SAMN04488052_102431"/>
<dbReference type="PROSITE" id="PS00409">
    <property type="entry name" value="PROKAR_NTER_METHYL"/>
    <property type="match status" value="1"/>
</dbReference>
<organism evidence="2 3">
    <name type="scientific">Aquisalimonas asiatica</name>
    <dbReference type="NCBI Taxonomy" id="406100"/>
    <lineage>
        <taxon>Bacteria</taxon>
        <taxon>Pseudomonadati</taxon>
        <taxon>Pseudomonadota</taxon>
        <taxon>Gammaproteobacteria</taxon>
        <taxon>Chromatiales</taxon>
        <taxon>Ectothiorhodospiraceae</taxon>
        <taxon>Aquisalimonas</taxon>
    </lineage>
</organism>
<dbReference type="AlphaFoldDB" id="A0A1H8S314"/>
<dbReference type="Proteomes" id="UP000199657">
    <property type="component" value="Unassembled WGS sequence"/>
</dbReference>
<name>A0A1H8S314_9GAMM</name>
<accession>A0A1H8S314</accession>
<keyword evidence="1" id="KW-0472">Membrane</keyword>
<dbReference type="InterPro" id="IPR032092">
    <property type="entry name" value="PilW"/>
</dbReference>